<dbReference type="PANTHER" id="PTHR12993:SF11">
    <property type="entry name" value="N-ACETYLGLUCOSAMINYL-PHOSPHATIDYLINOSITOL DE-N-ACETYLASE"/>
    <property type="match status" value="1"/>
</dbReference>
<reference evidence="1" key="1">
    <citation type="submission" date="2021-03" db="EMBL/GenBank/DDBJ databases">
        <title>Genomic Encyclopedia of Type Strains, Phase IV (KMG-IV): sequencing the most valuable type-strain genomes for metagenomic binning, comparative biology and taxonomic classification.</title>
        <authorList>
            <person name="Goeker M."/>
        </authorList>
    </citation>
    <scope>NUCLEOTIDE SEQUENCE</scope>
    <source>
        <strain evidence="1">DSM 101588</strain>
    </source>
</reference>
<protein>
    <submittedName>
        <fullName evidence="1">LmbE family N-acetylglucosaminyl deacetylase</fullName>
    </submittedName>
</protein>
<keyword evidence="2" id="KW-1185">Reference proteome</keyword>
<evidence type="ECO:0000313" key="1">
    <source>
        <dbReference type="EMBL" id="MBP2071890.1"/>
    </source>
</evidence>
<dbReference type="RefSeq" id="WP_085111711.1">
    <property type="nucleotide sequence ID" value="NZ_JAGGLT010000013.1"/>
</dbReference>
<sequence length="220" mass="25725">MILMVVSPHPDDETLGAGGTILRYKKNGYKIAWLNFTDKKEEYGYSITEVDKRTSQINNVIKSYDFDYFYNLKLQPSGLDKYHKKDLIEEVSNIIRQIEPNRIILPYRYDIHSDHKVVFDVLNSCTKVFRFPFIKCILMMEIPSESDYANSDNGFVPNYFIDISDFIEKKIKILNIYDDEIKEHPFPRSEDSVKSLALIRGCASGCRYAEGFRILKFIED</sequence>
<dbReference type="PANTHER" id="PTHR12993">
    <property type="entry name" value="N-ACETYLGLUCOSAMINYL-PHOSPHATIDYLINOSITOL DE-N-ACETYLASE-RELATED"/>
    <property type="match status" value="1"/>
</dbReference>
<gene>
    <name evidence="1" type="ORF">J2Z80_001411</name>
</gene>
<evidence type="ECO:0000313" key="2">
    <source>
        <dbReference type="Proteomes" id="UP001166402"/>
    </source>
</evidence>
<proteinExistence type="predicted"/>
<dbReference type="Gene3D" id="3.40.50.10320">
    <property type="entry name" value="LmbE-like"/>
    <property type="match status" value="1"/>
</dbReference>
<dbReference type="Proteomes" id="UP001166402">
    <property type="component" value="Unassembled WGS sequence"/>
</dbReference>
<comment type="caution">
    <text evidence="1">The sequence shown here is derived from an EMBL/GenBank/DDBJ whole genome shotgun (WGS) entry which is preliminary data.</text>
</comment>
<organism evidence="1 2">
    <name type="scientific">Thermoanaerobacterium butyriciformans</name>
    <dbReference type="NCBI Taxonomy" id="1702242"/>
    <lineage>
        <taxon>Bacteria</taxon>
        <taxon>Bacillati</taxon>
        <taxon>Bacillota</taxon>
        <taxon>Clostridia</taxon>
        <taxon>Thermoanaerobacterales</taxon>
        <taxon>Thermoanaerobacteraceae</taxon>
        <taxon>Thermoanaerobacterium</taxon>
    </lineage>
</organism>
<dbReference type="InterPro" id="IPR003737">
    <property type="entry name" value="GlcNAc_PI_deacetylase-related"/>
</dbReference>
<dbReference type="Pfam" id="PF02585">
    <property type="entry name" value="PIG-L"/>
    <property type="match status" value="1"/>
</dbReference>
<dbReference type="EMBL" id="JAGGLT010000013">
    <property type="protein sequence ID" value="MBP2071890.1"/>
    <property type="molecule type" value="Genomic_DNA"/>
</dbReference>
<dbReference type="InterPro" id="IPR024078">
    <property type="entry name" value="LmbE-like_dom_sf"/>
</dbReference>
<name>A0ABS4NFT4_9THEO</name>
<dbReference type="SUPFAM" id="SSF102588">
    <property type="entry name" value="LmbE-like"/>
    <property type="match status" value="1"/>
</dbReference>
<accession>A0ABS4NFT4</accession>